<dbReference type="RefSeq" id="WP_238746306.1">
    <property type="nucleotide sequence ID" value="NZ_JAKOOW010000018.1"/>
</dbReference>
<dbReference type="Pfam" id="PF04977">
    <property type="entry name" value="DivIC"/>
    <property type="match status" value="1"/>
</dbReference>
<sequence>MKYITFILLAILGGLHFQIWKPGGLRAQYAEASAQAADFASRNEGARINNNILRAEVEDLKNGYEAVTELARFQLGYIRDGEIYYDLSHGEEP</sequence>
<keyword evidence="7" id="KW-0997">Cell inner membrane</keyword>
<feature type="topological domain" description="Periplasmic" evidence="7">
    <location>
        <begin position="22"/>
        <end position="93"/>
    </location>
</feature>
<comment type="subunit">
    <text evidence="7">Part of a complex composed of FtsB, FtsL and FtsQ.</text>
</comment>
<comment type="subcellular location">
    <subcellularLocation>
        <location evidence="7">Cell inner membrane</location>
        <topology evidence="7">Single-pass type II membrane protein</topology>
    </subcellularLocation>
    <text evidence="7">Localizes to the division septum.</text>
</comment>
<comment type="similarity">
    <text evidence="7">Belongs to the FtsB family.</text>
</comment>
<evidence type="ECO:0000256" key="5">
    <source>
        <dbReference type="ARBA" id="ARBA00023136"/>
    </source>
</evidence>
<dbReference type="EMBL" id="JAKOOW010000018">
    <property type="protein sequence ID" value="MCG6503735.1"/>
    <property type="molecule type" value="Genomic_DNA"/>
</dbReference>
<name>A0ABS9NM29_9NEIS</name>
<keyword evidence="6 7" id="KW-0131">Cell cycle</keyword>
<keyword evidence="3 7" id="KW-0812">Transmembrane</keyword>
<organism evidence="8 9">
    <name type="scientific">Kingella pumchi</name>
    <dbReference type="NCBI Taxonomy" id="2779506"/>
    <lineage>
        <taxon>Bacteria</taxon>
        <taxon>Pseudomonadati</taxon>
        <taxon>Pseudomonadota</taxon>
        <taxon>Betaproteobacteria</taxon>
        <taxon>Neisseriales</taxon>
        <taxon>Neisseriaceae</taxon>
        <taxon>Kingella</taxon>
    </lineage>
</organism>
<dbReference type="InterPro" id="IPR023081">
    <property type="entry name" value="Cell_div_FtsB"/>
</dbReference>
<evidence type="ECO:0000256" key="7">
    <source>
        <dbReference type="HAMAP-Rule" id="MF_00599"/>
    </source>
</evidence>
<keyword evidence="4 7" id="KW-1133">Transmembrane helix</keyword>
<feature type="topological domain" description="Cytoplasmic" evidence="7">
    <location>
        <begin position="1"/>
        <end position="3"/>
    </location>
</feature>
<comment type="function">
    <text evidence="7">Essential cell division protein. May link together the upstream cell division proteins, which are predominantly cytoplasmic, with the downstream cell division proteins, which are predominantly periplasmic.</text>
</comment>
<evidence type="ECO:0000256" key="4">
    <source>
        <dbReference type="ARBA" id="ARBA00022989"/>
    </source>
</evidence>
<evidence type="ECO:0000313" key="9">
    <source>
        <dbReference type="Proteomes" id="UP001298424"/>
    </source>
</evidence>
<evidence type="ECO:0000256" key="1">
    <source>
        <dbReference type="ARBA" id="ARBA00022475"/>
    </source>
</evidence>
<comment type="caution">
    <text evidence="8">The sequence shown here is derived from an EMBL/GenBank/DDBJ whole genome shotgun (WGS) entry which is preliminary data.</text>
</comment>
<protein>
    <recommendedName>
        <fullName evidence="7">Cell division protein FtsB</fullName>
    </recommendedName>
</protein>
<dbReference type="InterPro" id="IPR007060">
    <property type="entry name" value="FtsL/DivIC"/>
</dbReference>
<keyword evidence="9" id="KW-1185">Reference proteome</keyword>
<keyword evidence="2 7" id="KW-0132">Cell division</keyword>
<proteinExistence type="inferred from homology"/>
<gene>
    <name evidence="7" type="primary">ftsB</name>
    <name evidence="8" type="ORF">MB824_04380</name>
</gene>
<dbReference type="PANTHER" id="PTHR37485">
    <property type="entry name" value="CELL DIVISION PROTEIN FTSB"/>
    <property type="match status" value="1"/>
</dbReference>
<keyword evidence="5 7" id="KW-0472">Membrane</keyword>
<dbReference type="PANTHER" id="PTHR37485:SF1">
    <property type="entry name" value="CELL DIVISION PROTEIN FTSB"/>
    <property type="match status" value="1"/>
</dbReference>
<accession>A0ABS9NM29</accession>
<dbReference type="HAMAP" id="MF_00599">
    <property type="entry name" value="FtsB"/>
    <property type="match status" value="1"/>
</dbReference>
<keyword evidence="1 7" id="KW-1003">Cell membrane</keyword>
<evidence type="ECO:0000313" key="8">
    <source>
        <dbReference type="EMBL" id="MCG6503735.1"/>
    </source>
</evidence>
<dbReference type="Proteomes" id="UP001298424">
    <property type="component" value="Unassembled WGS sequence"/>
</dbReference>
<reference evidence="8 9" key="1">
    <citation type="submission" date="2022-02" db="EMBL/GenBank/DDBJ databases">
        <title>Genome sequence data of Kingella unionensis sp. nov. strain CICC 24913 (CCUG 75125).</title>
        <authorList>
            <person name="Xiao M."/>
        </authorList>
    </citation>
    <scope>NUCLEOTIDE SEQUENCE [LARGE SCALE GENOMIC DNA]</scope>
    <source>
        <strain evidence="8 9">CICC 24913</strain>
    </source>
</reference>
<evidence type="ECO:0000256" key="6">
    <source>
        <dbReference type="ARBA" id="ARBA00023306"/>
    </source>
</evidence>
<evidence type="ECO:0000256" key="2">
    <source>
        <dbReference type="ARBA" id="ARBA00022618"/>
    </source>
</evidence>
<evidence type="ECO:0000256" key="3">
    <source>
        <dbReference type="ARBA" id="ARBA00022692"/>
    </source>
</evidence>